<feature type="domain" description="RNA 3'-terminal phosphate cyclase insert" evidence="6">
    <location>
        <begin position="253"/>
        <end position="352"/>
    </location>
</feature>
<dbReference type="InterPro" id="IPR016443">
    <property type="entry name" value="RNA3'_term_phos_cyc_type_2"/>
</dbReference>
<comment type="similarity">
    <text evidence="2">Belongs to the RNA 3'-terminal cyclase family. Type 2 subfamily.</text>
</comment>
<organism evidence="7">
    <name type="scientific">Cyberlindnera fabianii</name>
    <name type="common">Yeast</name>
    <name type="synonym">Hansenula fabianii</name>
    <dbReference type="NCBI Taxonomy" id="36022"/>
    <lineage>
        <taxon>Eukaryota</taxon>
        <taxon>Fungi</taxon>
        <taxon>Dikarya</taxon>
        <taxon>Ascomycota</taxon>
        <taxon>Saccharomycotina</taxon>
        <taxon>Saccharomycetes</taxon>
        <taxon>Phaffomycetales</taxon>
        <taxon>Phaffomycetaceae</taxon>
        <taxon>Cyberlindnera</taxon>
    </lineage>
</organism>
<dbReference type="GO" id="GO:0004521">
    <property type="term" value="F:RNA endonuclease activity"/>
    <property type="evidence" value="ECO:0007669"/>
    <property type="project" value="TreeGrafter"/>
</dbReference>
<dbReference type="InterPro" id="IPR036553">
    <property type="entry name" value="RPTC_insert"/>
</dbReference>
<dbReference type="InterPro" id="IPR020719">
    <property type="entry name" value="RNA3'_term_phos_cycl-like_CS"/>
</dbReference>
<dbReference type="Gene3D" id="3.30.360.20">
    <property type="entry name" value="RNA 3'-terminal phosphate cyclase, insert domain"/>
    <property type="match status" value="1"/>
</dbReference>
<dbReference type="SUPFAM" id="SSF55205">
    <property type="entry name" value="EPT/RTPC-like"/>
    <property type="match status" value="1"/>
</dbReference>
<dbReference type="PANTHER" id="PTHR11096:SF1">
    <property type="entry name" value="RNA 3'-TERMINAL PHOSPHATE CYCLASE-LIKE PROTEIN"/>
    <property type="match status" value="1"/>
</dbReference>
<evidence type="ECO:0000313" key="7">
    <source>
        <dbReference type="EMBL" id="CDR41242.1"/>
    </source>
</evidence>
<evidence type="ECO:0000259" key="6">
    <source>
        <dbReference type="Pfam" id="PF05189"/>
    </source>
</evidence>
<dbReference type="AlphaFoldDB" id="A0A061B0R7"/>
<evidence type="ECO:0000256" key="2">
    <source>
        <dbReference type="ARBA" id="ARBA00007089"/>
    </source>
</evidence>
<dbReference type="Pfam" id="PF01137">
    <property type="entry name" value="RTC"/>
    <property type="match status" value="1"/>
</dbReference>
<dbReference type="PhylomeDB" id="A0A061B0R7"/>
<dbReference type="InterPro" id="IPR037136">
    <property type="entry name" value="RNA3'_phos_cyclase_dom_sf"/>
</dbReference>
<dbReference type="CDD" id="cd00875">
    <property type="entry name" value="RNA_Cyclase_Class_I"/>
    <property type="match status" value="1"/>
</dbReference>
<gene>
    <name evidence="7" type="ORF">CYFA0S_06e04720g</name>
</gene>
<dbReference type="VEuPathDB" id="FungiDB:BON22_3015"/>
<dbReference type="FunFam" id="3.30.360.20:FF:000004">
    <property type="entry name" value="18S rRNA biogenesis protein"/>
    <property type="match status" value="1"/>
</dbReference>
<dbReference type="InterPro" id="IPR000228">
    <property type="entry name" value="RNA3'_term_phos_cyc"/>
</dbReference>
<comment type="subcellular location">
    <subcellularLocation>
        <location evidence="1">Nucleus</location>
        <location evidence="1">Nucleolus</location>
    </subcellularLocation>
</comment>
<evidence type="ECO:0000259" key="5">
    <source>
        <dbReference type="Pfam" id="PF01137"/>
    </source>
</evidence>
<dbReference type="NCBIfam" id="TIGR03400">
    <property type="entry name" value="18S_RNA_Rcl1p"/>
    <property type="match status" value="1"/>
</dbReference>
<feature type="domain" description="RNA 3'-terminal phosphate cyclase" evidence="5">
    <location>
        <begin position="80"/>
        <end position="406"/>
    </location>
</feature>
<dbReference type="EMBL" id="LK052891">
    <property type="protein sequence ID" value="CDR41242.1"/>
    <property type="molecule type" value="Genomic_DNA"/>
</dbReference>
<dbReference type="Gene3D" id="3.65.10.20">
    <property type="entry name" value="RNA 3'-terminal phosphate cyclase domain"/>
    <property type="match status" value="1"/>
</dbReference>
<dbReference type="PANTHER" id="PTHR11096">
    <property type="entry name" value="RNA 3' TERMINAL PHOSPHATE CYCLASE"/>
    <property type="match status" value="1"/>
</dbReference>
<dbReference type="InterPro" id="IPR023797">
    <property type="entry name" value="RNA3'_phos_cyclase_dom"/>
</dbReference>
<keyword evidence="4" id="KW-0539">Nucleus</keyword>
<dbReference type="Pfam" id="PF05189">
    <property type="entry name" value="RTC_insert"/>
    <property type="match status" value="1"/>
</dbReference>
<dbReference type="PROSITE" id="PS01287">
    <property type="entry name" value="RTC"/>
    <property type="match status" value="1"/>
</dbReference>
<dbReference type="GO" id="GO:0000479">
    <property type="term" value="P:endonucleolytic cleavage of tricistronic rRNA transcript (SSU-rRNA, 5.8S rRNA, LSU-rRNA)"/>
    <property type="evidence" value="ECO:0007669"/>
    <property type="project" value="TreeGrafter"/>
</dbReference>
<name>A0A061B0R7_CYBFA</name>
<evidence type="ECO:0000256" key="3">
    <source>
        <dbReference type="ARBA" id="ARBA00022517"/>
    </source>
</evidence>
<keyword evidence="3" id="KW-0690">Ribosome biogenesis</keyword>
<dbReference type="InterPro" id="IPR013791">
    <property type="entry name" value="RNA3'-term_phos_cycl_insert"/>
</dbReference>
<dbReference type="InterPro" id="IPR013792">
    <property type="entry name" value="RNA3'P_cycl/enolpyr_Trfase_a/b"/>
</dbReference>
<proteinExistence type="inferred from homology"/>
<dbReference type="GO" id="GO:0005730">
    <property type="term" value="C:nucleolus"/>
    <property type="evidence" value="ECO:0007669"/>
    <property type="project" value="UniProtKB-SubCell"/>
</dbReference>
<dbReference type="OrthoDB" id="1911237at2759"/>
<accession>A0A061B0R7</accession>
<protein>
    <submittedName>
        <fullName evidence="7">CYFA0S06e04720g1_1</fullName>
    </submittedName>
</protein>
<sequence length="435" mass="48045">MKVLFCQTLLSQAKGSLRQQQNSRRAIREFIFPGRGNTLGPSLKIYLERAHRMYLCVISAHFQLTTSHIAMSTKAKPSVFQGPRNFRLRLVLSTLSGKPIRIEKIRSDDLNPGLRDHEVSFLRLLETVTNGSRIEISYTGTTIVYYPGLITGGALSHDCPDNVSVGYFIEPMLYLAPFSKKKFQIKFKGTTGMKGYAGVEGIRWGLLPVMEKFGVREAALHTIKRGCPPNGGGEVHLVVDSLLSQPLTMHATETPKVSAIRGVAFCARVSPSMANRMIDAARAVLKETGCEVNITADVWRGENSGKSPGFGITLVAETKKGWRCFSEDVGGAGETPEDIGERVAYQLLEELEKARVVSRNQLNLALVYMVIGKEDLGRLRISKEQIDEEFIWTLRDIKEIFGTEVHLAPVEDDEAGDLIATVKGVGFTNTSKKIA</sequence>
<reference evidence="7" key="1">
    <citation type="journal article" date="2014" name="Genome Announc.">
        <title>Genome sequence of the yeast Cyberlindnera fabianii (Hansenula fabianii).</title>
        <authorList>
            <person name="Freel K.C."/>
            <person name="Sarilar V."/>
            <person name="Neuveglise C."/>
            <person name="Devillers H."/>
            <person name="Friedrich A."/>
            <person name="Schacherer J."/>
        </authorList>
    </citation>
    <scope>NUCLEOTIDE SEQUENCE</scope>
    <source>
        <strain evidence="7">YJS4271</strain>
    </source>
</reference>
<evidence type="ECO:0000256" key="1">
    <source>
        <dbReference type="ARBA" id="ARBA00004604"/>
    </source>
</evidence>
<evidence type="ECO:0000256" key="4">
    <source>
        <dbReference type="ARBA" id="ARBA00023242"/>
    </source>
</evidence>